<dbReference type="Proteomes" id="UP000076532">
    <property type="component" value="Unassembled WGS sequence"/>
</dbReference>
<protein>
    <submittedName>
        <fullName evidence="1">Uncharacterized protein</fullName>
    </submittedName>
</protein>
<organism evidence="1 2">
    <name type="scientific">Athelia psychrophila</name>
    <dbReference type="NCBI Taxonomy" id="1759441"/>
    <lineage>
        <taxon>Eukaryota</taxon>
        <taxon>Fungi</taxon>
        <taxon>Dikarya</taxon>
        <taxon>Basidiomycota</taxon>
        <taxon>Agaricomycotina</taxon>
        <taxon>Agaricomycetes</taxon>
        <taxon>Agaricomycetidae</taxon>
        <taxon>Atheliales</taxon>
        <taxon>Atheliaceae</taxon>
        <taxon>Athelia</taxon>
    </lineage>
</organism>
<dbReference type="AlphaFoldDB" id="A0A166WW57"/>
<name>A0A166WW57_9AGAM</name>
<evidence type="ECO:0000313" key="1">
    <source>
        <dbReference type="EMBL" id="KZP34170.1"/>
    </source>
</evidence>
<proteinExistence type="predicted"/>
<reference evidence="1 2" key="1">
    <citation type="journal article" date="2016" name="Mol. Biol. Evol.">
        <title>Comparative Genomics of Early-Diverging Mushroom-Forming Fungi Provides Insights into the Origins of Lignocellulose Decay Capabilities.</title>
        <authorList>
            <person name="Nagy L.G."/>
            <person name="Riley R."/>
            <person name="Tritt A."/>
            <person name="Adam C."/>
            <person name="Daum C."/>
            <person name="Floudas D."/>
            <person name="Sun H."/>
            <person name="Yadav J.S."/>
            <person name="Pangilinan J."/>
            <person name="Larsson K.H."/>
            <person name="Matsuura K."/>
            <person name="Barry K."/>
            <person name="Labutti K."/>
            <person name="Kuo R."/>
            <person name="Ohm R.A."/>
            <person name="Bhattacharya S.S."/>
            <person name="Shirouzu T."/>
            <person name="Yoshinaga Y."/>
            <person name="Martin F.M."/>
            <person name="Grigoriev I.V."/>
            <person name="Hibbett D.S."/>
        </authorList>
    </citation>
    <scope>NUCLEOTIDE SEQUENCE [LARGE SCALE GENOMIC DNA]</scope>
    <source>
        <strain evidence="1 2">CBS 109695</strain>
    </source>
</reference>
<keyword evidence="2" id="KW-1185">Reference proteome</keyword>
<gene>
    <name evidence="1" type="ORF">FIBSPDRAFT_880748</name>
</gene>
<dbReference type="EMBL" id="KV417480">
    <property type="protein sequence ID" value="KZP34170.1"/>
    <property type="molecule type" value="Genomic_DNA"/>
</dbReference>
<evidence type="ECO:0000313" key="2">
    <source>
        <dbReference type="Proteomes" id="UP000076532"/>
    </source>
</evidence>
<accession>A0A166WW57</accession>
<sequence length="502" mass="55232">MTELCTVAYASYALLRIEPCTAKYHYLALHTDKMTVRVSAGLECPTATQKRRVSNWLDAALFHGEMVARSFVDHCHGVRMQTYADSMHLGSRCIIAPSGNSIALILKLPEVGIPGQPRNPRATTTQWTSKVPGNIGAILHPQTARCLTFIKIMLVPLPKEYPSRFTNLRIGGHPPWTSIPISEVTPPTMAGGQITDHRTLMVSHWCSGNQAARADEHMNASLRRKISKNLSQNTNHTKLGHQPPGHWAVYLANHKAFLSSTSSLGRHCICHCELSVISNCRPSKGYLGLLLPEGGGRGEGVYISAKGKRKVSQVSGFYCGSLRLPAAPRLCDVTASTCLCRAHIHHEDAYVSCLPRTILMWCYPHDMHDLHPPVGPKPYCAASLLACSLRVYRSYRGLFSVNRRKGQWAARSGAVVLALCIFWATWSLGLSGHDIECADCIIRASRDDFVALLISQSDEGTSEMRLITRLIAQNKPPILPDGPAVQKVLAKVTVTLKARKKK</sequence>